<feature type="chain" id="PRO_5047137186" evidence="2">
    <location>
        <begin position="20"/>
        <end position="797"/>
    </location>
</feature>
<dbReference type="Pfam" id="PF19313">
    <property type="entry name" value="DUF5916"/>
    <property type="match status" value="1"/>
</dbReference>
<sequence>MLIRLSAILAYLLISAASASEPAPDTLPDTDSPKDQTEIEHTESRSDNLFGKDELKQAFVPFLDGAIAVDAKLDEPQWQQANHFTLDFVTQPFDNTAAPVKTDVYVFEDGENLYVGFIAHDPNPAEISGFYRDRDKIWSNDLVGLKLDTFNNERLAYQFFVNPHGVQADAIENEMTKSESDSWNAIWNSAGQITESGYVVELAIPLRAMNFDEQADRKIWGAEFVRFYPREERFRISNLPFDRNNECVLCQMGEIEGFNNATQGNNLAIIPTLVLGTGREREVFADKDWQSVDNQEVGVDVNWGITPQMSLQATLNPDFSQVEADVAQVSINNTFSLYFDELRPFFVENAGYFSSNQNLVYTRNISNPDYGAKLTGQTGDHTFGVFVANDENTQFIVPGNLSSSVASLKSESVNSALRYRYDVDEDFSVGWVSTLRDADDYHNYVNGADIKYRFTNQDTLRAQYVISDTQYPFLLHEDFCANDCTRPSDNSEIALRTRKNNAFMGESWRVNYIHQERDWFFKADHFANDSDFRADLGFESKTDFHKSIVGGGYMWWNDTGWWNRIRLNGDWDITHNDKGELLEREVEAYLSLRGTYQSYFEVGHVKRERVGLRHDPSTLAVQGNTDLFNESSNSVYVETRPSSLLFFSTFTRFGDQIDFANNRLGKQLYVESRMDVNIGSHAQLSARQIYSDLDVANAKLFIARISDIRLTYQFDARQFLRLIMIYNNTSRNQANYQTEVDAFSRNLGAQLLYSYKVNPLTKFFVGVGTAATEAPSLDGLQAYEQSIFMKFSYAWLQ</sequence>
<gene>
    <name evidence="5" type="ORF">OPS25_11615</name>
</gene>
<evidence type="ECO:0000313" key="6">
    <source>
        <dbReference type="Proteomes" id="UP001142810"/>
    </source>
</evidence>
<dbReference type="RefSeq" id="WP_265617893.1">
    <property type="nucleotide sequence ID" value="NZ_JAPFRD010000011.1"/>
</dbReference>
<evidence type="ECO:0000256" key="2">
    <source>
        <dbReference type="SAM" id="SignalP"/>
    </source>
</evidence>
<dbReference type="SUPFAM" id="SSF49344">
    <property type="entry name" value="CBD9-like"/>
    <property type="match status" value="1"/>
</dbReference>
<accession>A0ABT3P8U8</accession>
<dbReference type="InterPro" id="IPR045670">
    <property type="entry name" value="DUF5916"/>
</dbReference>
<feature type="domain" description="DUF5916" evidence="4">
    <location>
        <begin position="291"/>
        <end position="367"/>
    </location>
</feature>
<comment type="caution">
    <text evidence="5">The sequence shown here is derived from an EMBL/GenBank/DDBJ whole genome shotgun (WGS) entry which is preliminary data.</text>
</comment>
<protein>
    <submittedName>
        <fullName evidence="5">Carbohydrate binding family 9 domain-containing protein</fullName>
    </submittedName>
</protein>
<feature type="domain" description="Carbohydrate-binding" evidence="3">
    <location>
        <begin position="69"/>
        <end position="221"/>
    </location>
</feature>
<dbReference type="Pfam" id="PF06452">
    <property type="entry name" value="CBM9_1"/>
    <property type="match status" value="1"/>
</dbReference>
<dbReference type="Proteomes" id="UP001142810">
    <property type="component" value="Unassembled WGS sequence"/>
</dbReference>
<feature type="signal peptide" evidence="2">
    <location>
        <begin position="1"/>
        <end position="19"/>
    </location>
</feature>
<dbReference type="Gene3D" id="2.60.40.1190">
    <property type="match status" value="1"/>
</dbReference>
<reference evidence="5" key="1">
    <citation type="submission" date="2022-11" db="EMBL/GenBank/DDBJ databases">
        <title>Alteromonas sp. nov., isolated from sea water of the Qingdao.</title>
        <authorList>
            <person name="Wang Q."/>
        </authorList>
    </citation>
    <scope>NUCLEOTIDE SEQUENCE</scope>
    <source>
        <strain evidence="5">ASW11-7</strain>
    </source>
</reference>
<dbReference type="EMBL" id="JAPFRD010000011">
    <property type="protein sequence ID" value="MCW8109145.1"/>
    <property type="molecule type" value="Genomic_DNA"/>
</dbReference>
<organism evidence="5 6">
    <name type="scientific">Alteromonas aquimaris</name>
    <dbReference type="NCBI Taxonomy" id="2998417"/>
    <lineage>
        <taxon>Bacteria</taxon>
        <taxon>Pseudomonadati</taxon>
        <taxon>Pseudomonadota</taxon>
        <taxon>Gammaproteobacteria</taxon>
        <taxon>Alteromonadales</taxon>
        <taxon>Alteromonadaceae</taxon>
        <taxon>Alteromonas/Salinimonas group</taxon>
        <taxon>Alteromonas</taxon>
    </lineage>
</organism>
<dbReference type="CDD" id="cd09618">
    <property type="entry name" value="CBM9_like_2"/>
    <property type="match status" value="1"/>
</dbReference>
<feature type="region of interest" description="Disordered" evidence="1">
    <location>
        <begin position="20"/>
        <end position="47"/>
    </location>
</feature>
<dbReference type="InterPro" id="IPR010502">
    <property type="entry name" value="Carb-bd_dom_fam9"/>
</dbReference>
<evidence type="ECO:0000256" key="1">
    <source>
        <dbReference type="SAM" id="MobiDB-lite"/>
    </source>
</evidence>
<name>A0ABT3P8U8_9ALTE</name>
<evidence type="ECO:0000313" key="5">
    <source>
        <dbReference type="EMBL" id="MCW8109145.1"/>
    </source>
</evidence>
<evidence type="ECO:0000259" key="4">
    <source>
        <dbReference type="Pfam" id="PF19313"/>
    </source>
</evidence>
<feature type="compositionally biased region" description="Basic and acidic residues" evidence="1">
    <location>
        <begin position="31"/>
        <end position="47"/>
    </location>
</feature>
<keyword evidence="2" id="KW-0732">Signal</keyword>
<proteinExistence type="predicted"/>
<keyword evidence="6" id="KW-1185">Reference proteome</keyword>
<evidence type="ECO:0000259" key="3">
    <source>
        <dbReference type="Pfam" id="PF06452"/>
    </source>
</evidence>